<keyword evidence="4" id="KW-0804">Transcription</keyword>
<keyword evidence="5" id="KW-0539">Nucleus</keyword>
<feature type="coiled-coil region" evidence="6">
    <location>
        <begin position="279"/>
        <end position="306"/>
    </location>
</feature>
<keyword evidence="3" id="KW-0805">Transcription regulation</keyword>
<dbReference type="InterPro" id="IPR044888">
    <property type="entry name" value="Mediatior_Med7_sf"/>
</dbReference>
<dbReference type="Pfam" id="PF05983">
    <property type="entry name" value="Med7"/>
    <property type="match status" value="1"/>
</dbReference>
<sequence length="770" mass="87059">MDPSSPTRSWTECRQDNLFSSNQLNGHSNDLDTVLSVKKQLAERRDDAGSASPEVDSLLDNPVDNDHERKETEYETQVGNEEESHEALLQRYRQLQEDVEVLASHMENQERSHKRERKEAEDERLALLQKNAAFERELDGLRVERDALFKQSTRMAAQRAEDERQSSDVRETHDELLRALAQQQQQTALLEKVASSASQDRIEARKSLDKAQMHCRRLEEELSSAHAQVLHLQNERDTLKAALDATVSGAADFETRQLQVQDEVIRSLRADLMQMEFELKTLSVDKATLQEHVEKLQQRLTTSECNDYEVVPLGNNTTHDTMAKRKGQKKRTTIRPVKSTKEGTNSRGSDLFNHLMELPNTVNEPPECANATIWLSPSTRYFSSSQNDEGPNQRRSFRERIAPPGLSSLVVKTVHLLVFKQGLGHRRVAHIGQIGVPEQPHDIREKHLHRSRHKAEIQDLGRYPDSPIGFRDRPPIIAQFVWNIFVKTDDKKTGRNVGAKPNWSNASRFMTAEVATPDTLEPKNPYQTWSTGEMRNPPRNVKMALRFPLSIANMSAEEEAPEIVSEFPAPPKFFALYADGVESGPAPPEPMEPTYHMFGSPYSTQDVVPDLLPQPDRKLYAQGDDPVDYKAEMKKINRSLLANFVELVDILIKKPAMFNEKLDDVELLFLNMHNLINAFRPHQARETVIQMLKTQVQERRDAARDIRRTIDESRQAVERVHGELHESTDDAVAADGVSPVGTDEDVKMESVDGPGAAGNGGDQAKSSGAT</sequence>
<dbReference type="InterPro" id="IPR037212">
    <property type="entry name" value="Med7/Med21-like"/>
</dbReference>
<accession>A0A2P4YE96</accession>
<organism evidence="8 9">
    <name type="scientific">Phytophthora palmivora</name>
    <dbReference type="NCBI Taxonomy" id="4796"/>
    <lineage>
        <taxon>Eukaryota</taxon>
        <taxon>Sar</taxon>
        <taxon>Stramenopiles</taxon>
        <taxon>Oomycota</taxon>
        <taxon>Peronosporomycetes</taxon>
        <taxon>Peronosporales</taxon>
        <taxon>Peronosporaceae</taxon>
        <taxon>Phytophthora</taxon>
    </lineage>
</organism>
<dbReference type="Proteomes" id="UP000237271">
    <property type="component" value="Unassembled WGS sequence"/>
</dbReference>
<feature type="compositionally biased region" description="Basic and acidic residues" evidence="7">
    <location>
        <begin position="717"/>
        <end position="728"/>
    </location>
</feature>
<evidence type="ECO:0000256" key="6">
    <source>
        <dbReference type="SAM" id="Coils"/>
    </source>
</evidence>
<comment type="subcellular location">
    <subcellularLocation>
        <location evidence="1">Nucleus</location>
    </subcellularLocation>
</comment>
<dbReference type="AlphaFoldDB" id="A0A2P4YE96"/>
<feature type="compositionally biased region" description="Basic residues" evidence="7">
    <location>
        <begin position="324"/>
        <end position="333"/>
    </location>
</feature>
<evidence type="ECO:0000313" key="9">
    <source>
        <dbReference type="Proteomes" id="UP000237271"/>
    </source>
</evidence>
<feature type="region of interest" description="Disordered" evidence="7">
    <location>
        <begin position="518"/>
        <end position="537"/>
    </location>
</feature>
<dbReference type="OrthoDB" id="10253553at2759"/>
<comment type="caution">
    <text evidence="8">The sequence shown here is derived from an EMBL/GenBank/DDBJ whole genome shotgun (WGS) entry which is preliminary data.</text>
</comment>
<reference evidence="8 9" key="1">
    <citation type="journal article" date="2017" name="Genome Biol. Evol.">
        <title>Phytophthora megakarya and P. palmivora, closely related causal agents of cacao black pod rot, underwent increases in genome sizes and gene numbers by different mechanisms.</title>
        <authorList>
            <person name="Ali S.S."/>
            <person name="Shao J."/>
            <person name="Lary D.J."/>
            <person name="Kronmiller B."/>
            <person name="Shen D."/>
            <person name="Strem M.D."/>
            <person name="Amoako-Attah I."/>
            <person name="Akrofi A.Y."/>
            <person name="Begoude B.A."/>
            <person name="Ten Hoopen G.M."/>
            <person name="Coulibaly K."/>
            <person name="Kebe B.I."/>
            <person name="Melnick R.L."/>
            <person name="Guiltinan M.J."/>
            <person name="Tyler B.M."/>
            <person name="Meinhardt L.W."/>
            <person name="Bailey B.A."/>
        </authorList>
    </citation>
    <scope>NUCLEOTIDE SEQUENCE [LARGE SCALE GENOMIC DNA]</scope>
    <source>
        <strain evidence="9">sbr112.9</strain>
    </source>
</reference>
<keyword evidence="6" id="KW-0175">Coiled coil</keyword>
<dbReference type="EMBL" id="NCKW01003533">
    <property type="protein sequence ID" value="POM76123.1"/>
    <property type="molecule type" value="Genomic_DNA"/>
</dbReference>
<keyword evidence="9" id="KW-1185">Reference proteome</keyword>
<evidence type="ECO:0000313" key="8">
    <source>
        <dbReference type="EMBL" id="POM76123.1"/>
    </source>
</evidence>
<gene>
    <name evidence="8" type="ORF">PHPALM_6676</name>
</gene>
<proteinExistence type="inferred from homology"/>
<dbReference type="Gene3D" id="6.10.140.200">
    <property type="match status" value="1"/>
</dbReference>
<evidence type="ECO:0000256" key="2">
    <source>
        <dbReference type="ARBA" id="ARBA00009994"/>
    </source>
</evidence>
<evidence type="ECO:0000256" key="1">
    <source>
        <dbReference type="ARBA" id="ARBA00004123"/>
    </source>
</evidence>
<dbReference type="GO" id="GO:0003712">
    <property type="term" value="F:transcription coregulator activity"/>
    <property type="evidence" value="ECO:0007669"/>
    <property type="project" value="InterPro"/>
</dbReference>
<evidence type="ECO:0000256" key="7">
    <source>
        <dbReference type="SAM" id="MobiDB-lite"/>
    </source>
</evidence>
<dbReference type="PANTHER" id="PTHR21428">
    <property type="entry name" value="MEDIATOR OF RNA POLYMERASE II TRANSCRIPTION SUBUNIT 7"/>
    <property type="match status" value="1"/>
</dbReference>
<protein>
    <submittedName>
        <fullName evidence="8">Mediator of RNA polymerase II transcription subunit</fullName>
    </submittedName>
</protein>
<evidence type="ECO:0000256" key="4">
    <source>
        <dbReference type="ARBA" id="ARBA00023163"/>
    </source>
</evidence>
<dbReference type="InterPro" id="IPR009244">
    <property type="entry name" value="Mediatior_Med7"/>
</dbReference>
<feature type="compositionally biased region" description="Basic and acidic residues" evidence="7">
    <location>
        <begin position="64"/>
        <end position="73"/>
    </location>
</feature>
<dbReference type="PANTHER" id="PTHR21428:SF11">
    <property type="entry name" value="MEDIATOR OF RNA POLYMERASE II TRANSCRIPTION SUBUNIT 7"/>
    <property type="match status" value="1"/>
</dbReference>
<dbReference type="GO" id="GO:0006357">
    <property type="term" value="P:regulation of transcription by RNA polymerase II"/>
    <property type="evidence" value="ECO:0007669"/>
    <property type="project" value="InterPro"/>
</dbReference>
<dbReference type="GO" id="GO:0016592">
    <property type="term" value="C:mediator complex"/>
    <property type="evidence" value="ECO:0007669"/>
    <property type="project" value="InterPro"/>
</dbReference>
<name>A0A2P4YE96_9STRA</name>
<feature type="region of interest" description="Disordered" evidence="7">
    <location>
        <begin position="717"/>
        <end position="770"/>
    </location>
</feature>
<feature type="coiled-coil region" evidence="6">
    <location>
        <begin position="201"/>
        <end position="235"/>
    </location>
</feature>
<dbReference type="SUPFAM" id="SSF140718">
    <property type="entry name" value="Mediator hinge subcomplex-like"/>
    <property type="match status" value="1"/>
</dbReference>
<evidence type="ECO:0000256" key="3">
    <source>
        <dbReference type="ARBA" id="ARBA00023015"/>
    </source>
</evidence>
<feature type="non-terminal residue" evidence="8">
    <location>
        <position position="770"/>
    </location>
</feature>
<comment type="similarity">
    <text evidence="2">Belongs to the Mediator complex subunit 7 family.</text>
</comment>
<feature type="region of interest" description="Disordered" evidence="7">
    <location>
        <begin position="311"/>
        <end position="350"/>
    </location>
</feature>
<feature type="region of interest" description="Disordered" evidence="7">
    <location>
        <begin position="41"/>
        <end position="86"/>
    </location>
</feature>
<evidence type="ECO:0000256" key="5">
    <source>
        <dbReference type="ARBA" id="ARBA00023242"/>
    </source>
</evidence>
<dbReference type="GO" id="GO:0070847">
    <property type="term" value="C:core mediator complex"/>
    <property type="evidence" value="ECO:0007669"/>
    <property type="project" value="TreeGrafter"/>
</dbReference>